<feature type="compositionally biased region" description="Gly residues" evidence="1">
    <location>
        <begin position="204"/>
        <end position="216"/>
    </location>
</feature>
<dbReference type="OrthoDB" id="3692200at2759"/>
<feature type="region of interest" description="Disordered" evidence="1">
    <location>
        <begin position="22"/>
        <end position="56"/>
    </location>
</feature>
<feature type="compositionally biased region" description="Polar residues" evidence="1">
    <location>
        <begin position="155"/>
        <end position="165"/>
    </location>
</feature>
<name>M2UUK8_COCH5</name>
<dbReference type="EMBL" id="KB445576">
    <property type="protein sequence ID" value="EMD91548.1"/>
    <property type="molecule type" value="Genomic_DNA"/>
</dbReference>
<feature type="compositionally biased region" description="Basic and acidic residues" evidence="1">
    <location>
        <begin position="169"/>
        <end position="186"/>
    </location>
</feature>
<dbReference type="OMA" id="KFSIGSH"/>
<feature type="region of interest" description="Disordered" evidence="1">
    <location>
        <begin position="103"/>
        <end position="137"/>
    </location>
</feature>
<feature type="chain" id="PRO_5004027627" evidence="2">
    <location>
        <begin position="17"/>
        <end position="216"/>
    </location>
</feature>
<reference evidence="4" key="2">
    <citation type="journal article" date="2013" name="PLoS Genet.">
        <title>Comparative genome structure, secondary metabolite, and effector coding capacity across Cochliobolus pathogens.</title>
        <authorList>
            <person name="Condon B.J."/>
            <person name="Leng Y."/>
            <person name="Wu D."/>
            <person name="Bushley K.E."/>
            <person name="Ohm R.A."/>
            <person name="Otillar R."/>
            <person name="Martin J."/>
            <person name="Schackwitz W."/>
            <person name="Grimwood J."/>
            <person name="MohdZainudin N."/>
            <person name="Xue C."/>
            <person name="Wang R."/>
            <person name="Manning V.A."/>
            <person name="Dhillon B."/>
            <person name="Tu Z.J."/>
            <person name="Steffenson B.J."/>
            <person name="Salamov A."/>
            <person name="Sun H."/>
            <person name="Lowry S."/>
            <person name="LaButti K."/>
            <person name="Han J."/>
            <person name="Copeland A."/>
            <person name="Lindquist E."/>
            <person name="Barry K."/>
            <person name="Schmutz J."/>
            <person name="Baker S.E."/>
            <person name="Ciuffetti L.M."/>
            <person name="Grigoriev I.V."/>
            <person name="Zhong S."/>
            <person name="Turgeon B.G."/>
        </authorList>
    </citation>
    <scope>NUCLEOTIDE SEQUENCE [LARGE SCALE GENOMIC DNA]</scope>
    <source>
        <strain evidence="4">C5 / ATCC 48332 / race O</strain>
    </source>
</reference>
<evidence type="ECO:0000313" key="4">
    <source>
        <dbReference type="Proteomes" id="UP000016936"/>
    </source>
</evidence>
<gene>
    <name evidence="3" type="ORF">COCHEDRAFT_1155909</name>
</gene>
<dbReference type="HOGENOM" id="CLU_1299599_0_0_1"/>
<feature type="region of interest" description="Disordered" evidence="1">
    <location>
        <begin position="155"/>
        <end position="216"/>
    </location>
</feature>
<reference evidence="3 4" key="1">
    <citation type="journal article" date="2012" name="PLoS Pathog.">
        <title>Diverse lifestyles and strategies of plant pathogenesis encoded in the genomes of eighteen Dothideomycetes fungi.</title>
        <authorList>
            <person name="Ohm R.A."/>
            <person name="Feau N."/>
            <person name="Henrissat B."/>
            <person name="Schoch C.L."/>
            <person name="Horwitz B.A."/>
            <person name="Barry K.W."/>
            <person name="Condon B.J."/>
            <person name="Copeland A.C."/>
            <person name="Dhillon B."/>
            <person name="Glaser F."/>
            <person name="Hesse C.N."/>
            <person name="Kosti I."/>
            <person name="LaButti K."/>
            <person name="Lindquist E.A."/>
            <person name="Lucas S."/>
            <person name="Salamov A.A."/>
            <person name="Bradshaw R.E."/>
            <person name="Ciuffetti L."/>
            <person name="Hamelin R.C."/>
            <person name="Kema G.H.J."/>
            <person name="Lawrence C."/>
            <person name="Scott J.A."/>
            <person name="Spatafora J.W."/>
            <person name="Turgeon B.G."/>
            <person name="de Wit P.J.G.M."/>
            <person name="Zhong S."/>
            <person name="Goodwin S.B."/>
            <person name="Grigoriev I.V."/>
        </authorList>
    </citation>
    <scope>NUCLEOTIDE SEQUENCE [LARGE SCALE GENOMIC DNA]</scope>
    <source>
        <strain evidence="4">C5 / ATCC 48332 / race O</strain>
    </source>
</reference>
<organism evidence="3 4">
    <name type="scientific">Cochliobolus heterostrophus (strain C5 / ATCC 48332 / race O)</name>
    <name type="common">Southern corn leaf blight fungus</name>
    <name type="synonym">Bipolaris maydis</name>
    <dbReference type="NCBI Taxonomy" id="701091"/>
    <lineage>
        <taxon>Eukaryota</taxon>
        <taxon>Fungi</taxon>
        <taxon>Dikarya</taxon>
        <taxon>Ascomycota</taxon>
        <taxon>Pezizomycotina</taxon>
        <taxon>Dothideomycetes</taxon>
        <taxon>Pleosporomycetidae</taxon>
        <taxon>Pleosporales</taxon>
        <taxon>Pleosporineae</taxon>
        <taxon>Pleosporaceae</taxon>
        <taxon>Bipolaris</taxon>
    </lineage>
</organism>
<evidence type="ECO:0000256" key="1">
    <source>
        <dbReference type="SAM" id="MobiDB-lite"/>
    </source>
</evidence>
<keyword evidence="4" id="KW-1185">Reference proteome</keyword>
<protein>
    <submittedName>
        <fullName evidence="3">Uncharacterized protein</fullName>
    </submittedName>
</protein>
<evidence type="ECO:0000313" key="3">
    <source>
        <dbReference type="EMBL" id="EMD91548.1"/>
    </source>
</evidence>
<feature type="signal peptide" evidence="2">
    <location>
        <begin position="1"/>
        <end position="16"/>
    </location>
</feature>
<proteinExistence type="predicted"/>
<dbReference type="AlphaFoldDB" id="M2UUK8"/>
<evidence type="ECO:0000256" key="2">
    <source>
        <dbReference type="SAM" id="SignalP"/>
    </source>
</evidence>
<dbReference type="Proteomes" id="UP000016936">
    <property type="component" value="Unassembled WGS sequence"/>
</dbReference>
<sequence>MRSAVVLSFLSGVALGAPTLQPLRIGSEGPGPVFDGPVPKVSEDKRSPANPGVGESDLSIGLGIPAVVVDGYPIKVPRVKRDPADDGDDSKFSIGSHSIITGGPALSIGGQSQGGSVGNDPGSSISIHIREPEPNPVKKRSLEFITGASDIGIGTSATGGSVSLSGNSKGKDGKHGKDGKNGKKGDGIANGGNGGDALVPGSRAGNGGNGGIIINP</sequence>
<accession>M2UUK8</accession>
<keyword evidence="2" id="KW-0732">Signal</keyword>